<gene>
    <name evidence="1" type="ORF">KP004_11405</name>
</gene>
<name>A0ABX8J577_9BACT</name>
<dbReference type="InterPro" id="IPR053158">
    <property type="entry name" value="CapK_Type1_Caps_Biosynth"/>
</dbReference>
<keyword evidence="2" id="KW-1185">Reference proteome</keyword>
<dbReference type="EMBL" id="CP076723">
    <property type="protein sequence ID" value="QWV91839.1"/>
    <property type="molecule type" value="Genomic_DNA"/>
</dbReference>
<organism evidence="1 2">
    <name type="scientific">Geomonas oryzisoli</name>
    <dbReference type="NCBI Taxonomy" id="2847992"/>
    <lineage>
        <taxon>Bacteria</taxon>
        <taxon>Pseudomonadati</taxon>
        <taxon>Thermodesulfobacteriota</taxon>
        <taxon>Desulfuromonadia</taxon>
        <taxon>Geobacterales</taxon>
        <taxon>Geobacteraceae</taxon>
        <taxon>Geomonas</taxon>
    </lineage>
</organism>
<evidence type="ECO:0008006" key="3">
    <source>
        <dbReference type="Google" id="ProtNLM"/>
    </source>
</evidence>
<dbReference type="Proteomes" id="UP000683557">
    <property type="component" value="Chromosome"/>
</dbReference>
<evidence type="ECO:0000313" key="2">
    <source>
        <dbReference type="Proteomes" id="UP000683557"/>
    </source>
</evidence>
<proteinExistence type="predicted"/>
<dbReference type="RefSeq" id="WP_216798669.1">
    <property type="nucleotide sequence ID" value="NZ_CP076723.1"/>
</dbReference>
<sequence length="472" mass="53670">MSFARLYDKLPYPLQSVAFDAYCRRLYSKRYGDRFEEASRALEAFERLPRADMVGYQEEKLRELVRHCYQTVPYYRRIMEQMKLVPADFRSMADLVKLPILTKADVRKFGNEMISSAFTEKDLVHGHTSGTTGTPLDFFWDRDAWFLNNVFDWRQKRWGGMRQGEPYALLLGRTIVSPRRQTPPFWQFNKHENQLWVSSFHLSRRFLPAISEKLAAFRPAFLEGYPSTLFVLAKLLDEAGLTLKVRAVFTSSEPLLAAQRALLERVFSCEVFDYYGQAERVIWGTECGEHNGKHANPDYGITEVVDAAGVPVPAGTTGRLIGTSLVNMGMPFLRYQVGDISSLNESQCACGSAMPLLGEIQTKQEDIIITPSGRYVSASVLTHPFKPLKNVLMSQLVQQSSSELLVKIVKGGKYEDGDTRQLLSGLDERLGGEMTIRVEFVEDIEREPSGKFKWVKCYRGSGMTLDQSKPQD</sequence>
<protein>
    <recommendedName>
        <fullName evidence="3">Phenylacetate--CoA ligase family protein</fullName>
    </recommendedName>
</protein>
<evidence type="ECO:0000313" key="1">
    <source>
        <dbReference type="EMBL" id="QWV91839.1"/>
    </source>
</evidence>
<reference evidence="1 2" key="1">
    <citation type="submission" date="2021-06" db="EMBL/GenBank/DDBJ databases">
        <title>Gemonas diversity in paddy soil.</title>
        <authorList>
            <person name="Liu G."/>
        </authorList>
    </citation>
    <scope>NUCLEOTIDE SEQUENCE [LARGE SCALE GENOMIC DNA]</scope>
    <source>
        <strain evidence="1 2">RG10</strain>
    </source>
</reference>
<dbReference type="PANTHER" id="PTHR36932">
    <property type="entry name" value="CAPSULAR POLYSACCHARIDE BIOSYNTHESIS PROTEIN"/>
    <property type="match status" value="1"/>
</dbReference>
<dbReference type="PANTHER" id="PTHR36932:SF1">
    <property type="entry name" value="CAPSULAR POLYSACCHARIDE BIOSYNTHESIS PROTEIN"/>
    <property type="match status" value="1"/>
</dbReference>
<accession>A0ABX8J577</accession>